<dbReference type="AlphaFoldDB" id="A0A523W5E4"/>
<reference evidence="1 2" key="1">
    <citation type="submission" date="2019-03" db="EMBL/GenBank/DDBJ databases">
        <title>Metabolic potential of uncultured bacteria and archaea associated with petroleum seepage in deep-sea sediments.</title>
        <authorList>
            <person name="Dong X."/>
            <person name="Hubert C."/>
        </authorList>
    </citation>
    <scope>NUCLEOTIDE SEQUENCE [LARGE SCALE GENOMIC DNA]</scope>
    <source>
        <strain evidence="1">E29_bin52</strain>
    </source>
</reference>
<evidence type="ECO:0000313" key="2">
    <source>
        <dbReference type="Proteomes" id="UP000319130"/>
    </source>
</evidence>
<evidence type="ECO:0000313" key="1">
    <source>
        <dbReference type="EMBL" id="TET62223.1"/>
    </source>
</evidence>
<dbReference type="EMBL" id="SOIZ01000198">
    <property type="protein sequence ID" value="TET62223.1"/>
    <property type="molecule type" value="Genomic_DNA"/>
</dbReference>
<sequence length="63" mass="7161">MDPLRGETLLQIVQYPGTDLLDLGRRMVTILRTGGKRKKTEEVPFTEVLMDKYSQLPAGVAQW</sequence>
<proteinExistence type="predicted"/>
<accession>A0A523W5E4</accession>
<name>A0A523W5E4_UNCAE</name>
<comment type="caution">
    <text evidence="1">The sequence shown here is derived from an EMBL/GenBank/DDBJ whole genome shotgun (WGS) entry which is preliminary data.</text>
</comment>
<dbReference type="Proteomes" id="UP000319130">
    <property type="component" value="Unassembled WGS sequence"/>
</dbReference>
<gene>
    <name evidence="1" type="ORF">E3J48_04500</name>
</gene>
<protein>
    <submittedName>
        <fullName evidence="1">Uncharacterized protein</fullName>
    </submittedName>
</protein>
<organism evidence="1 2">
    <name type="scientific">Aerophobetes bacterium</name>
    <dbReference type="NCBI Taxonomy" id="2030807"/>
    <lineage>
        <taxon>Bacteria</taxon>
        <taxon>Candidatus Aerophobota</taxon>
    </lineage>
</organism>